<keyword evidence="3" id="KW-1185">Reference proteome</keyword>
<proteinExistence type="predicted"/>
<dbReference type="EMBL" id="AWUE01012706">
    <property type="protein sequence ID" value="OMP08468.1"/>
    <property type="molecule type" value="Genomic_DNA"/>
</dbReference>
<feature type="compositionally biased region" description="Polar residues" evidence="1">
    <location>
        <begin position="1"/>
        <end position="31"/>
    </location>
</feature>
<name>A0A1R3KN89_9ROSI</name>
<protein>
    <submittedName>
        <fullName evidence="2">Uncharacterized protein</fullName>
    </submittedName>
</protein>
<dbReference type="AlphaFoldDB" id="A0A1R3KN89"/>
<evidence type="ECO:0000313" key="3">
    <source>
        <dbReference type="Proteomes" id="UP000187203"/>
    </source>
</evidence>
<gene>
    <name evidence="2" type="ORF">COLO4_06442</name>
</gene>
<dbReference type="Proteomes" id="UP000187203">
    <property type="component" value="Unassembled WGS sequence"/>
</dbReference>
<comment type="caution">
    <text evidence="2">The sequence shown here is derived from an EMBL/GenBank/DDBJ whole genome shotgun (WGS) entry which is preliminary data.</text>
</comment>
<evidence type="ECO:0000256" key="1">
    <source>
        <dbReference type="SAM" id="MobiDB-lite"/>
    </source>
</evidence>
<evidence type="ECO:0000313" key="2">
    <source>
        <dbReference type="EMBL" id="OMP08468.1"/>
    </source>
</evidence>
<feature type="compositionally biased region" description="Basic residues" evidence="1">
    <location>
        <begin position="64"/>
        <end position="73"/>
    </location>
</feature>
<organism evidence="2 3">
    <name type="scientific">Corchorus olitorius</name>
    <dbReference type="NCBI Taxonomy" id="93759"/>
    <lineage>
        <taxon>Eukaryota</taxon>
        <taxon>Viridiplantae</taxon>
        <taxon>Streptophyta</taxon>
        <taxon>Embryophyta</taxon>
        <taxon>Tracheophyta</taxon>
        <taxon>Spermatophyta</taxon>
        <taxon>Magnoliopsida</taxon>
        <taxon>eudicotyledons</taxon>
        <taxon>Gunneridae</taxon>
        <taxon>Pentapetalae</taxon>
        <taxon>rosids</taxon>
        <taxon>malvids</taxon>
        <taxon>Malvales</taxon>
        <taxon>Malvaceae</taxon>
        <taxon>Grewioideae</taxon>
        <taxon>Apeibeae</taxon>
        <taxon>Corchorus</taxon>
    </lineage>
</organism>
<accession>A0A1R3KN89</accession>
<feature type="region of interest" description="Disordered" evidence="1">
    <location>
        <begin position="1"/>
        <end position="73"/>
    </location>
</feature>
<sequence>MKASSSPFSANPLVSPSITNPAASRASPTQSHRLESTIPLGESKVVSFSRPRRRPEPSTLKSERFHRRNSLKF</sequence>
<reference evidence="3" key="1">
    <citation type="submission" date="2013-09" db="EMBL/GenBank/DDBJ databases">
        <title>Corchorus olitorius genome sequencing.</title>
        <authorList>
            <person name="Alam M."/>
            <person name="Haque M.S."/>
            <person name="Islam M.S."/>
            <person name="Emdad E.M."/>
            <person name="Islam M.M."/>
            <person name="Ahmed B."/>
            <person name="Halim A."/>
            <person name="Hossen Q.M.M."/>
            <person name="Hossain M.Z."/>
            <person name="Ahmed R."/>
            <person name="Khan M.M."/>
            <person name="Islam R."/>
            <person name="Rashid M.M."/>
            <person name="Khan S.A."/>
            <person name="Rahman M.S."/>
            <person name="Alam M."/>
            <person name="Yahiya A.S."/>
            <person name="Khan M.S."/>
            <person name="Azam M.S."/>
            <person name="Haque T."/>
            <person name="Lashkar M.Z.H."/>
            <person name="Akhand A.I."/>
            <person name="Morshed G."/>
            <person name="Roy S."/>
            <person name="Uddin K.S."/>
            <person name="Rabeya T."/>
            <person name="Hossain A.S."/>
            <person name="Chowdhury A."/>
            <person name="Snigdha A.R."/>
            <person name="Mortoza M.S."/>
            <person name="Matin S.A."/>
            <person name="Hoque S.M.E."/>
            <person name="Islam M.K."/>
            <person name="Roy D.K."/>
            <person name="Haider R."/>
            <person name="Moosa M.M."/>
            <person name="Elias S.M."/>
            <person name="Hasan A.M."/>
            <person name="Jahan S."/>
            <person name="Shafiuddin M."/>
            <person name="Mahmood N."/>
            <person name="Shommy N.S."/>
        </authorList>
    </citation>
    <scope>NUCLEOTIDE SEQUENCE [LARGE SCALE GENOMIC DNA]</scope>
    <source>
        <strain evidence="3">cv. O-4</strain>
    </source>
</reference>